<reference evidence="6 7" key="1">
    <citation type="submission" date="2020-08" db="EMBL/GenBank/DDBJ databases">
        <title>Sequencing the genomes of 1000 actinobacteria strains.</title>
        <authorList>
            <person name="Klenk H.-P."/>
        </authorList>
    </citation>
    <scope>NUCLEOTIDE SEQUENCE [LARGE SCALE GENOMIC DNA]</scope>
    <source>
        <strain evidence="6 7">DSM 23694</strain>
    </source>
</reference>
<evidence type="ECO:0000313" key="6">
    <source>
        <dbReference type="EMBL" id="MBB5599311.1"/>
    </source>
</evidence>
<name>A0A7W8YDB3_9MICC</name>
<dbReference type="InterPro" id="IPR001098">
    <property type="entry name" value="DNA-dir_DNA_pol_A_palm_dom"/>
</dbReference>
<proteinExistence type="predicted"/>
<dbReference type="AlphaFoldDB" id="A0A7W8YDB3"/>
<dbReference type="GO" id="GO:0006261">
    <property type="term" value="P:DNA-templated DNA replication"/>
    <property type="evidence" value="ECO:0007669"/>
    <property type="project" value="InterPro"/>
</dbReference>
<dbReference type="EC" id="2.7.7.7" evidence="1"/>
<dbReference type="Gene3D" id="1.10.150.20">
    <property type="entry name" value="5' to 3' exonuclease, C-terminal subdomain"/>
    <property type="match status" value="1"/>
</dbReference>
<dbReference type="CDD" id="cd06444">
    <property type="entry name" value="DNA_pol_A"/>
    <property type="match status" value="1"/>
</dbReference>
<dbReference type="PANTHER" id="PTHR10133:SF27">
    <property type="entry name" value="DNA POLYMERASE NU"/>
    <property type="match status" value="1"/>
</dbReference>
<dbReference type="NCBIfam" id="NF011538">
    <property type="entry name" value="PRK14975.1-1"/>
    <property type="match status" value="1"/>
</dbReference>
<dbReference type="InterPro" id="IPR043502">
    <property type="entry name" value="DNA/RNA_pol_sf"/>
</dbReference>
<feature type="domain" description="DNA-directed DNA polymerase family A palm" evidence="5">
    <location>
        <begin position="336"/>
        <end position="542"/>
    </location>
</feature>
<keyword evidence="7" id="KW-1185">Reference proteome</keyword>
<protein>
    <recommendedName>
        <fullName evidence="1">DNA-directed DNA polymerase</fullName>
        <ecNumber evidence="1">2.7.7.7</ecNumber>
    </recommendedName>
</protein>
<evidence type="ECO:0000313" key="7">
    <source>
        <dbReference type="Proteomes" id="UP000523863"/>
    </source>
</evidence>
<accession>A0A7W8YDB3</accession>
<dbReference type="InterPro" id="IPR002298">
    <property type="entry name" value="DNA_polymerase_A"/>
</dbReference>
<gene>
    <name evidence="6" type="ORF">BKA12_002391</name>
</gene>
<evidence type="ECO:0000256" key="4">
    <source>
        <dbReference type="SAM" id="MobiDB-lite"/>
    </source>
</evidence>
<comment type="catalytic activity">
    <reaction evidence="3">
        <text>DNA(n) + a 2'-deoxyribonucleoside 5'-triphosphate = DNA(n+1) + diphosphate</text>
        <dbReference type="Rhea" id="RHEA:22508"/>
        <dbReference type="Rhea" id="RHEA-COMP:17339"/>
        <dbReference type="Rhea" id="RHEA-COMP:17340"/>
        <dbReference type="ChEBI" id="CHEBI:33019"/>
        <dbReference type="ChEBI" id="CHEBI:61560"/>
        <dbReference type="ChEBI" id="CHEBI:173112"/>
        <dbReference type="EC" id="2.7.7.7"/>
    </reaction>
</comment>
<dbReference type="RefSeq" id="WP_246361696.1">
    <property type="nucleotide sequence ID" value="NZ_JACHBL010000001.1"/>
</dbReference>
<feature type="region of interest" description="Disordered" evidence="4">
    <location>
        <begin position="444"/>
        <end position="477"/>
    </location>
</feature>
<evidence type="ECO:0000256" key="3">
    <source>
        <dbReference type="ARBA" id="ARBA00049244"/>
    </source>
</evidence>
<organism evidence="6 7">
    <name type="scientific">Neomicrococcus lactis</name>
    <dbReference type="NCBI Taxonomy" id="732241"/>
    <lineage>
        <taxon>Bacteria</taxon>
        <taxon>Bacillati</taxon>
        <taxon>Actinomycetota</taxon>
        <taxon>Actinomycetes</taxon>
        <taxon>Micrococcales</taxon>
        <taxon>Micrococcaceae</taxon>
        <taxon>Neomicrococcus</taxon>
    </lineage>
</organism>
<dbReference type="SMART" id="SM00482">
    <property type="entry name" value="POLAc"/>
    <property type="match status" value="1"/>
</dbReference>
<dbReference type="GO" id="GO:0003677">
    <property type="term" value="F:DNA binding"/>
    <property type="evidence" value="ECO:0007669"/>
    <property type="project" value="InterPro"/>
</dbReference>
<dbReference type="GO" id="GO:0003887">
    <property type="term" value="F:DNA-directed DNA polymerase activity"/>
    <property type="evidence" value="ECO:0007669"/>
    <property type="project" value="UniProtKB-EC"/>
</dbReference>
<dbReference type="EMBL" id="JACHBL010000001">
    <property type="protein sequence ID" value="MBB5599311.1"/>
    <property type="molecule type" value="Genomic_DNA"/>
</dbReference>
<dbReference type="PANTHER" id="PTHR10133">
    <property type="entry name" value="DNA POLYMERASE I"/>
    <property type="match status" value="1"/>
</dbReference>
<evidence type="ECO:0000256" key="2">
    <source>
        <dbReference type="ARBA" id="ARBA00022705"/>
    </source>
</evidence>
<evidence type="ECO:0000256" key="1">
    <source>
        <dbReference type="ARBA" id="ARBA00012417"/>
    </source>
</evidence>
<keyword evidence="2" id="KW-0235">DNA replication</keyword>
<dbReference type="GO" id="GO:0006302">
    <property type="term" value="P:double-strand break repair"/>
    <property type="evidence" value="ECO:0007669"/>
    <property type="project" value="TreeGrafter"/>
</dbReference>
<dbReference type="Pfam" id="PF00476">
    <property type="entry name" value="DNA_pol_A"/>
    <property type="match status" value="1"/>
</dbReference>
<dbReference type="Gene3D" id="3.30.70.370">
    <property type="match status" value="1"/>
</dbReference>
<comment type="caution">
    <text evidence="6">The sequence shown here is derived from an EMBL/GenBank/DDBJ whole genome shotgun (WGS) entry which is preliminary data.</text>
</comment>
<evidence type="ECO:0000259" key="5">
    <source>
        <dbReference type="SMART" id="SM00482"/>
    </source>
</evidence>
<dbReference type="SUPFAM" id="SSF56672">
    <property type="entry name" value="DNA/RNA polymerases"/>
    <property type="match status" value="1"/>
</dbReference>
<dbReference type="Proteomes" id="UP000523863">
    <property type="component" value="Unassembled WGS sequence"/>
</dbReference>
<keyword evidence="6" id="KW-0548">Nucleotidyltransferase</keyword>
<keyword evidence="6" id="KW-0808">Transferase</keyword>
<sequence>MTSYVVVATHSVQQPELESQAASAVIQFLDSDLKEIGHPMVIFGARALASAARDITEQHPTARWVWSDTSRWYRGMLEADARDSHKHPLAIQRAHDLRLTRNLLRFAQTALRTPYIEEISKDWHEENHGELTQFLTDAEDTHQDSLFEPHKEKNASVEYQIAELRLQMAAIPHTPAGSRLRLLIAAESAGAIAATEMGFFGLPWNEEAHKHILEETLGPETTPGHRPAKLQALAEEIGRLLYTPGLNPDSPQDLVRALQRNGIPVNSSSKWELKGKNHPVIEPLLTYKKMYRLYTANGWHWLSTWVRDGRFHPEYVVGGVITGRWASRGGGALQIPRGIREAVRPREGWKLVVADASQLEPRILAAMSRDEGLSQASRGQDLYESVASQGFGGDRAHAKVAMLGAMYGATTGESARLMPTLRKLYPTAIAALEKAARAGETGGVVSTHLGRTTPRPGPRWLASQQTSSHEEQSRAGTIARTRGRYTRNFLVQGSAAEWALMWIAELRRQLAFNFLEDDDAAARPELVFFLHDEVMVHTPEEYAERAQACIEDAAAQATKWMFGNTTVEFPLTVAIVDKYSDAK</sequence>